<dbReference type="InterPro" id="IPR036236">
    <property type="entry name" value="Znf_C2H2_sf"/>
</dbReference>
<dbReference type="HOGENOM" id="CLU_075838_2_0_1"/>
<feature type="domain" description="C2H2-type" evidence="6">
    <location>
        <begin position="117"/>
        <end position="140"/>
    </location>
</feature>
<gene>
    <name evidence="7" type="ORF">EPUS_06278</name>
</gene>
<dbReference type="GeneID" id="19241221"/>
<dbReference type="PANTHER" id="PTHR24409">
    <property type="entry name" value="ZINC FINGER PROTEIN 142"/>
    <property type="match status" value="1"/>
</dbReference>
<dbReference type="PANTHER" id="PTHR24409:SF295">
    <property type="entry name" value="AZ2-RELATED"/>
    <property type="match status" value="1"/>
</dbReference>
<dbReference type="RefSeq" id="XP_007785570.1">
    <property type="nucleotide sequence ID" value="XM_007787380.1"/>
</dbReference>
<keyword evidence="2" id="KW-0677">Repeat</keyword>
<evidence type="ECO:0000259" key="6">
    <source>
        <dbReference type="PROSITE" id="PS50157"/>
    </source>
</evidence>
<dbReference type="EMBL" id="KE720666">
    <property type="protein sequence ID" value="ERF77060.1"/>
    <property type="molecule type" value="Genomic_DNA"/>
</dbReference>
<name>U1I1C7_ENDPU</name>
<dbReference type="GO" id="GO:0000981">
    <property type="term" value="F:DNA-binding transcription factor activity, RNA polymerase II-specific"/>
    <property type="evidence" value="ECO:0007669"/>
    <property type="project" value="TreeGrafter"/>
</dbReference>
<protein>
    <recommendedName>
        <fullName evidence="6">C2H2-type domain-containing protein</fullName>
    </recommendedName>
</protein>
<dbReference type="Pfam" id="PF13912">
    <property type="entry name" value="zf-C2H2_6"/>
    <property type="match status" value="1"/>
</dbReference>
<organism evidence="7 8">
    <name type="scientific">Endocarpon pusillum (strain Z07020 / HMAS-L-300199)</name>
    <name type="common">Lichen-forming fungus</name>
    <dbReference type="NCBI Taxonomy" id="1263415"/>
    <lineage>
        <taxon>Eukaryota</taxon>
        <taxon>Fungi</taxon>
        <taxon>Dikarya</taxon>
        <taxon>Ascomycota</taxon>
        <taxon>Pezizomycotina</taxon>
        <taxon>Eurotiomycetes</taxon>
        <taxon>Chaetothyriomycetidae</taxon>
        <taxon>Verrucariales</taxon>
        <taxon>Verrucariaceae</taxon>
        <taxon>Endocarpon</taxon>
    </lineage>
</organism>
<dbReference type="Proteomes" id="UP000019373">
    <property type="component" value="Unassembled WGS sequence"/>
</dbReference>
<dbReference type="OMA" id="CENKHAL"/>
<dbReference type="PROSITE" id="PS50157">
    <property type="entry name" value="ZINC_FINGER_C2H2_2"/>
    <property type="match status" value="2"/>
</dbReference>
<dbReference type="SMART" id="SM00355">
    <property type="entry name" value="ZnF_C2H2"/>
    <property type="match status" value="6"/>
</dbReference>
<dbReference type="InterPro" id="IPR013087">
    <property type="entry name" value="Znf_C2H2_type"/>
</dbReference>
<evidence type="ECO:0000256" key="2">
    <source>
        <dbReference type="ARBA" id="ARBA00022737"/>
    </source>
</evidence>
<dbReference type="eggNOG" id="KOG1721">
    <property type="taxonomic scope" value="Eukaryota"/>
</dbReference>
<keyword evidence="4" id="KW-0862">Zinc</keyword>
<dbReference type="Pfam" id="PF00096">
    <property type="entry name" value="zf-C2H2"/>
    <property type="match status" value="2"/>
</dbReference>
<dbReference type="GO" id="GO:0005634">
    <property type="term" value="C:nucleus"/>
    <property type="evidence" value="ECO:0007669"/>
    <property type="project" value="TreeGrafter"/>
</dbReference>
<accession>U1I1C7</accession>
<dbReference type="Gene3D" id="3.30.160.60">
    <property type="entry name" value="Classic Zinc Finger"/>
    <property type="match status" value="2"/>
</dbReference>
<dbReference type="AlphaFoldDB" id="U1I1C7"/>
<keyword evidence="8" id="KW-1185">Reference proteome</keyword>
<keyword evidence="1" id="KW-0479">Metal-binding</keyword>
<proteinExistence type="predicted"/>
<evidence type="ECO:0000313" key="7">
    <source>
        <dbReference type="EMBL" id="ERF77060.1"/>
    </source>
</evidence>
<dbReference type="GO" id="GO:0008270">
    <property type="term" value="F:zinc ion binding"/>
    <property type="evidence" value="ECO:0007669"/>
    <property type="project" value="UniProtKB-KW"/>
</dbReference>
<evidence type="ECO:0000256" key="5">
    <source>
        <dbReference type="PROSITE-ProRule" id="PRU00042"/>
    </source>
</evidence>
<evidence type="ECO:0000256" key="1">
    <source>
        <dbReference type="ARBA" id="ARBA00022723"/>
    </source>
</evidence>
<evidence type="ECO:0000256" key="3">
    <source>
        <dbReference type="ARBA" id="ARBA00022771"/>
    </source>
</evidence>
<dbReference type="GO" id="GO:0000977">
    <property type="term" value="F:RNA polymerase II transcription regulatory region sequence-specific DNA binding"/>
    <property type="evidence" value="ECO:0007669"/>
    <property type="project" value="TreeGrafter"/>
</dbReference>
<evidence type="ECO:0000256" key="4">
    <source>
        <dbReference type="ARBA" id="ARBA00022833"/>
    </source>
</evidence>
<feature type="domain" description="C2H2-type" evidence="6">
    <location>
        <begin position="15"/>
        <end position="42"/>
    </location>
</feature>
<keyword evidence="3 5" id="KW-0863">Zinc-finger</keyword>
<evidence type="ECO:0000313" key="8">
    <source>
        <dbReference type="Proteomes" id="UP000019373"/>
    </source>
</evidence>
<sequence length="244" mass="28877">MYYDYDYDSDYDYDYECEVCDRSFSSQRALNDHRMYAAVHRGRWCKRCELQFDSRAELDSHKAVSFNHSVCAVCQVDCESGYELDEHMNEEHFQCKGCLKWAPSASDLSTHMEKAHYYCAQCERFFENENNLRQHRKVHAPLIMECYGCERRFATTSAMLIHLESGKCDSGVNCDRLDSIAYRCYQSRYYTNGWNEYYQYKCPDCQTKFRYISALFQHAESDACNQRCNGTSLEKLRHYISISV</sequence>
<dbReference type="OrthoDB" id="6105938at2759"/>
<reference evidence="8" key="1">
    <citation type="journal article" date="2014" name="BMC Genomics">
        <title>Genome characteristics reveal the impact of lichenization on lichen-forming fungus Endocarpon pusillum Hedwig (Verrucariales, Ascomycota).</title>
        <authorList>
            <person name="Wang Y.-Y."/>
            <person name="Liu B."/>
            <person name="Zhang X.-Y."/>
            <person name="Zhou Q.-M."/>
            <person name="Zhang T."/>
            <person name="Li H."/>
            <person name="Yu Y.-F."/>
            <person name="Zhang X.-L."/>
            <person name="Hao X.-Y."/>
            <person name="Wang M."/>
            <person name="Wang L."/>
            <person name="Wei J.-C."/>
        </authorList>
    </citation>
    <scope>NUCLEOTIDE SEQUENCE [LARGE SCALE GENOMIC DNA]</scope>
    <source>
        <strain evidence="8">Z07020 / HMAS-L-300199</strain>
    </source>
</reference>
<dbReference type="PROSITE" id="PS00028">
    <property type="entry name" value="ZINC_FINGER_C2H2_1"/>
    <property type="match status" value="1"/>
</dbReference>
<dbReference type="SUPFAM" id="SSF57667">
    <property type="entry name" value="beta-beta-alpha zinc fingers"/>
    <property type="match status" value="2"/>
</dbReference>